<sequence>MRFALPFLILAILAPVAGKPAETALPIRSQVAMDDWLQRHATVPDPLDRLSPGARERFLASLDFGENGLRSFPVSDLGLELTPDETRALPALFYEDADGIARMIPLSDQKNRETAARRRLGIGPFERRYNRFFLDTARLRPADDNAHAAAFTQAYLAEFSGMDAVQVGELHDEDLQLLLRASLDAGTMSDDASIASAALVAYGEYEKRGLAGSAETSQVFNLLLAARDFEKAKRFAAAHPRSGLPELPSFEDAALPAASPTLWEFSADGRKLKRRAIDLAPVQIIVTAGCHFSADAAEDISADPVLGPAFQQHAHWLSLAPGREDLGALLEWNRKFPKARMTPIHDRAEWSIFPAWRMPVFHIVRDGKVVESVVGWPRNPAENREPLISALKRAGLLPTGKP</sequence>
<proteinExistence type="predicted"/>
<protein>
    <submittedName>
        <fullName evidence="1">Uncharacterized protein</fullName>
    </submittedName>
</protein>
<organism evidence="1 2">
    <name type="scientific">Pseudoxanthomonas helianthi</name>
    <dbReference type="NCBI Taxonomy" id="1453541"/>
    <lineage>
        <taxon>Bacteria</taxon>
        <taxon>Pseudomonadati</taxon>
        <taxon>Pseudomonadota</taxon>
        <taxon>Gammaproteobacteria</taxon>
        <taxon>Lysobacterales</taxon>
        <taxon>Lysobacteraceae</taxon>
        <taxon>Pseudoxanthomonas</taxon>
    </lineage>
</organism>
<name>A0A940X517_9GAMM</name>
<gene>
    <name evidence="1" type="ORF">J5837_11890</name>
</gene>
<dbReference type="AlphaFoldDB" id="A0A940X517"/>
<evidence type="ECO:0000313" key="2">
    <source>
        <dbReference type="Proteomes" id="UP000673447"/>
    </source>
</evidence>
<accession>A0A940X517</accession>
<dbReference type="RefSeq" id="WP_210536939.1">
    <property type="nucleotide sequence ID" value="NZ_JAGKTC010000002.1"/>
</dbReference>
<dbReference type="EMBL" id="JAGKTC010000002">
    <property type="protein sequence ID" value="MBP3985106.1"/>
    <property type="molecule type" value="Genomic_DNA"/>
</dbReference>
<reference evidence="1" key="1">
    <citation type="journal article" date="2016" name="Int. J. Syst. Evol. Microbiol.">
        <title>Pseudoxanthomonas helianthi sp. nov., isolated from roots of Jerusalem artichoke (Helianthus tuberosus).</title>
        <authorList>
            <person name="Kittiwongwattana C."/>
            <person name="Thawai C."/>
        </authorList>
    </citation>
    <scope>NUCLEOTIDE SEQUENCE</scope>
    <source>
        <strain evidence="1">110414</strain>
    </source>
</reference>
<comment type="caution">
    <text evidence="1">The sequence shown here is derived from an EMBL/GenBank/DDBJ whole genome shotgun (WGS) entry which is preliminary data.</text>
</comment>
<reference evidence="1" key="2">
    <citation type="submission" date="2021-03" db="EMBL/GenBank/DDBJ databases">
        <authorList>
            <person name="Cao W."/>
        </authorList>
    </citation>
    <scope>NUCLEOTIDE SEQUENCE</scope>
    <source>
        <strain evidence="1">110414</strain>
    </source>
</reference>
<evidence type="ECO:0000313" key="1">
    <source>
        <dbReference type="EMBL" id="MBP3985106.1"/>
    </source>
</evidence>
<keyword evidence="2" id="KW-1185">Reference proteome</keyword>
<dbReference type="Proteomes" id="UP000673447">
    <property type="component" value="Unassembled WGS sequence"/>
</dbReference>